<sequence>MPFFVHVLGLAVFAQGTSEFMLSGLVPGLARDLSVSPSTAAGLTSAYAIGMIVGAPLMAVLGARGRPRPALAGFLTAFVVVHVVGALTTDVAVLYATRVAAAMANAGFLAVALPYAAALAGPARQARATAVLLSGVTLACVVGVPAGAALGEHLGWRWVFRAVAALCLPALALLLRPARATFADREGDPVPGAGEVPATPPPAASSGDGSRPAHHVLRNELRTLRSRPLRAALVSGALVNGATFAGFAFLALVATDVTRLPSGIVPALLATFGLGAFAGVTLAGRTTLRVPLALGVLVAAWTLFALVAAHPVALFVLAAVQGTLSFALGTTLVNRVLRLATEAPSLSGAFATVSLNIGAFAGPLLAAAVTANAGDPRGALWTSVVLSALAAALTGRAYVTGARARWEGASGGRE</sequence>
<dbReference type="PANTHER" id="PTHR43124">
    <property type="entry name" value="PURINE EFFLUX PUMP PBUE"/>
    <property type="match status" value="1"/>
</dbReference>
<evidence type="ECO:0000256" key="2">
    <source>
        <dbReference type="ARBA" id="ARBA00022475"/>
    </source>
</evidence>
<comment type="subcellular location">
    <subcellularLocation>
        <location evidence="1">Cell membrane</location>
        <topology evidence="1">Multi-pass membrane protein</topology>
    </subcellularLocation>
</comment>
<feature type="transmembrane region" description="Helical" evidence="7">
    <location>
        <begin position="70"/>
        <end position="89"/>
    </location>
</feature>
<dbReference type="CDD" id="cd17324">
    <property type="entry name" value="MFS_NepI_like"/>
    <property type="match status" value="1"/>
</dbReference>
<protein>
    <submittedName>
        <fullName evidence="9">Chloramphenicol resistance protein</fullName>
    </submittedName>
</protein>
<evidence type="ECO:0000256" key="4">
    <source>
        <dbReference type="ARBA" id="ARBA00022989"/>
    </source>
</evidence>
<dbReference type="SUPFAM" id="SSF103473">
    <property type="entry name" value="MFS general substrate transporter"/>
    <property type="match status" value="1"/>
</dbReference>
<dbReference type="Pfam" id="PF07690">
    <property type="entry name" value="MFS_1"/>
    <property type="match status" value="1"/>
</dbReference>
<dbReference type="InterPro" id="IPR020846">
    <property type="entry name" value="MFS_dom"/>
</dbReference>
<gene>
    <name evidence="9" type="ORF">SLA_0056</name>
</gene>
<dbReference type="InterPro" id="IPR036259">
    <property type="entry name" value="MFS_trans_sf"/>
</dbReference>
<dbReference type="RefSeq" id="WP_359882499.1">
    <property type="nucleotide sequence ID" value="NZ_JBEYHT010000054.1"/>
</dbReference>
<feature type="transmembrane region" description="Helical" evidence="7">
    <location>
        <begin position="95"/>
        <end position="118"/>
    </location>
</feature>
<organism evidence="9 10">
    <name type="scientific">Streptomyces laurentii</name>
    <dbReference type="NCBI Taxonomy" id="39478"/>
    <lineage>
        <taxon>Bacteria</taxon>
        <taxon>Bacillati</taxon>
        <taxon>Actinomycetota</taxon>
        <taxon>Actinomycetes</taxon>
        <taxon>Kitasatosporales</taxon>
        <taxon>Streptomycetaceae</taxon>
        <taxon>Streptomyces</taxon>
    </lineage>
</organism>
<feature type="domain" description="Major facilitator superfamily (MFS) profile" evidence="8">
    <location>
        <begin position="4"/>
        <end position="405"/>
    </location>
</feature>
<evidence type="ECO:0000259" key="8">
    <source>
        <dbReference type="PROSITE" id="PS50850"/>
    </source>
</evidence>
<keyword evidence="10" id="KW-1185">Reference proteome</keyword>
<feature type="transmembrane region" description="Helical" evidence="7">
    <location>
        <begin position="349"/>
        <end position="373"/>
    </location>
</feature>
<keyword evidence="3 7" id="KW-0812">Transmembrane</keyword>
<evidence type="ECO:0000256" key="1">
    <source>
        <dbReference type="ARBA" id="ARBA00004651"/>
    </source>
</evidence>
<dbReference type="InterPro" id="IPR050189">
    <property type="entry name" value="MFS_Efflux_Transporters"/>
</dbReference>
<keyword evidence="4 7" id="KW-1133">Transmembrane helix</keyword>
<feature type="transmembrane region" description="Helical" evidence="7">
    <location>
        <begin position="40"/>
        <end position="63"/>
    </location>
</feature>
<dbReference type="PANTHER" id="PTHR43124:SF3">
    <property type="entry name" value="CHLORAMPHENICOL EFFLUX PUMP RV0191"/>
    <property type="match status" value="1"/>
</dbReference>
<evidence type="ECO:0000256" key="3">
    <source>
        <dbReference type="ARBA" id="ARBA00022692"/>
    </source>
</evidence>
<dbReference type="Gene3D" id="1.20.1250.20">
    <property type="entry name" value="MFS general substrate transporter like domains"/>
    <property type="match status" value="1"/>
</dbReference>
<dbReference type="KEGG" id="slau:SLA_0056"/>
<feature type="transmembrane region" description="Helical" evidence="7">
    <location>
        <begin position="130"/>
        <end position="150"/>
    </location>
</feature>
<evidence type="ECO:0000256" key="5">
    <source>
        <dbReference type="ARBA" id="ARBA00023136"/>
    </source>
</evidence>
<dbReference type="GO" id="GO:0005886">
    <property type="term" value="C:plasma membrane"/>
    <property type="evidence" value="ECO:0007669"/>
    <property type="project" value="UniProtKB-SubCell"/>
</dbReference>
<proteinExistence type="predicted"/>
<feature type="region of interest" description="Disordered" evidence="6">
    <location>
        <begin position="186"/>
        <end position="212"/>
    </location>
</feature>
<evidence type="ECO:0000313" key="9">
    <source>
        <dbReference type="EMBL" id="BAU81011.1"/>
    </source>
</evidence>
<name>A0A160NU29_STRLU</name>
<evidence type="ECO:0000256" key="7">
    <source>
        <dbReference type="SAM" id="Phobius"/>
    </source>
</evidence>
<dbReference type="GO" id="GO:0022857">
    <property type="term" value="F:transmembrane transporter activity"/>
    <property type="evidence" value="ECO:0007669"/>
    <property type="project" value="InterPro"/>
</dbReference>
<evidence type="ECO:0000313" key="10">
    <source>
        <dbReference type="Proteomes" id="UP000217676"/>
    </source>
</evidence>
<keyword evidence="5 7" id="KW-0472">Membrane</keyword>
<evidence type="ECO:0000256" key="6">
    <source>
        <dbReference type="SAM" id="MobiDB-lite"/>
    </source>
</evidence>
<reference evidence="9 10" key="1">
    <citation type="journal article" date="2016" name="Genome Announc.">
        <title>Complete Genome Sequence of Thiostrepton-Producing Streptomyces laurentii ATCC 31255.</title>
        <authorList>
            <person name="Doi K."/>
            <person name="Fujino Y."/>
            <person name="Nagayoshi Y."/>
            <person name="Ohshima T."/>
            <person name="Ogata S."/>
        </authorList>
    </citation>
    <scope>NUCLEOTIDE SEQUENCE [LARGE SCALE GENOMIC DNA]</scope>
    <source>
        <strain evidence="9 10">ATCC 31255</strain>
    </source>
</reference>
<feature type="transmembrane region" description="Helical" evidence="7">
    <location>
        <begin position="264"/>
        <end position="283"/>
    </location>
</feature>
<dbReference type="Proteomes" id="UP000217676">
    <property type="component" value="Chromosome"/>
</dbReference>
<feature type="transmembrane region" description="Helical" evidence="7">
    <location>
        <begin position="315"/>
        <end position="337"/>
    </location>
</feature>
<accession>A0A160NU29</accession>
<feature type="transmembrane region" description="Helical" evidence="7">
    <location>
        <begin position="379"/>
        <end position="399"/>
    </location>
</feature>
<dbReference type="PROSITE" id="PS50850">
    <property type="entry name" value="MFS"/>
    <property type="match status" value="1"/>
</dbReference>
<dbReference type="InterPro" id="IPR011701">
    <property type="entry name" value="MFS"/>
</dbReference>
<dbReference type="AlphaFoldDB" id="A0A160NU29"/>
<feature type="transmembrane region" description="Helical" evidence="7">
    <location>
        <begin position="290"/>
        <end position="309"/>
    </location>
</feature>
<feature type="transmembrane region" description="Helical" evidence="7">
    <location>
        <begin position="231"/>
        <end position="252"/>
    </location>
</feature>
<dbReference type="EMBL" id="AP017424">
    <property type="protein sequence ID" value="BAU81011.1"/>
    <property type="molecule type" value="Genomic_DNA"/>
</dbReference>
<feature type="transmembrane region" description="Helical" evidence="7">
    <location>
        <begin position="156"/>
        <end position="175"/>
    </location>
</feature>
<keyword evidence="2" id="KW-1003">Cell membrane</keyword>